<accession>A0A1F7YEM7</accession>
<evidence type="ECO:0000313" key="3">
    <source>
        <dbReference type="Proteomes" id="UP000178851"/>
    </source>
</evidence>
<name>A0A1F7YEM7_9BACT</name>
<dbReference type="EMBL" id="MGGI01000020">
    <property type="protein sequence ID" value="OGM25773.1"/>
    <property type="molecule type" value="Genomic_DNA"/>
</dbReference>
<gene>
    <name evidence="2" type="ORF">A2627_01730</name>
</gene>
<organism evidence="2 3">
    <name type="scientific">Candidatus Woesebacteria bacterium RIFCSPHIGHO2_01_FULL_39_28</name>
    <dbReference type="NCBI Taxonomy" id="1802496"/>
    <lineage>
        <taxon>Bacteria</taxon>
        <taxon>Candidatus Woeseibacteriota</taxon>
    </lineage>
</organism>
<dbReference type="Gene3D" id="3.40.50.1010">
    <property type="entry name" value="5'-nuclease"/>
    <property type="match status" value="1"/>
</dbReference>
<protein>
    <recommendedName>
        <fullName evidence="1">PIN domain-containing protein</fullName>
    </recommendedName>
</protein>
<dbReference type="InterPro" id="IPR002716">
    <property type="entry name" value="PIN_dom"/>
</dbReference>
<reference evidence="2 3" key="1">
    <citation type="journal article" date="2016" name="Nat. Commun.">
        <title>Thousands of microbial genomes shed light on interconnected biogeochemical processes in an aquifer system.</title>
        <authorList>
            <person name="Anantharaman K."/>
            <person name="Brown C.T."/>
            <person name="Hug L.A."/>
            <person name="Sharon I."/>
            <person name="Castelle C.J."/>
            <person name="Probst A.J."/>
            <person name="Thomas B.C."/>
            <person name="Singh A."/>
            <person name="Wilkins M.J."/>
            <person name="Karaoz U."/>
            <person name="Brodie E.L."/>
            <person name="Williams K.H."/>
            <person name="Hubbard S.S."/>
            <person name="Banfield J.F."/>
        </authorList>
    </citation>
    <scope>NUCLEOTIDE SEQUENCE [LARGE SCALE GENOMIC DNA]</scope>
</reference>
<comment type="caution">
    <text evidence="2">The sequence shown here is derived from an EMBL/GenBank/DDBJ whole genome shotgun (WGS) entry which is preliminary data.</text>
</comment>
<dbReference type="InterPro" id="IPR029060">
    <property type="entry name" value="PIN-like_dom_sf"/>
</dbReference>
<dbReference type="Pfam" id="PF01850">
    <property type="entry name" value="PIN"/>
    <property type="match status" value="1"/>
</dbReference>
<dbReference type="Proteomes" id="UP000178851">
    <property type="component" value="Unassembled WGS sequence"/>
</dbReference>
<evidence type="ECO:0000313" key="2">
    <source>
        <dbReference type="EMBL" id="OGM25773.1"/>
    </source>
</evidence>
<proteinExistence type="predicted"/>
<dbReference type="AlphaFoldDB" id="A0A1F7YEM7"/>
<sequence length="129" mass="15384">MEQAVDTNIILRYIVGDDKLQQKKARELFEKAEKGKLKLLIKPLIVAEACFVLESFYKREKHEIADTFEIFLSQKWLKVEDREVMLNMWDWYRKNLHFVDSYLLSWAKVNEGKIVSFDKKLLKNLSSNL</sequence>
<evidence type="ECO:0000259" key="1">
    <source>
        <dbReference type="Pfam" id="PF01850"/>
    </source>
</evidence>
<feature type="domain" description="PIN" evidence="1">
    <location>
        <begin position="5"/>
        <end position="122"/>
    </location>
</feature>
<dbReference type="SUPFAM" id="SSF88723">
    <property type="entry name" value="PIN domain-like"/>
    <property type="match status" value="1"/>
</dbReference>